<organism evidence="2 3">
    <name type="scientific">Saguinus oedipus</name>
    <name type="common">Cotton-top tamarin</name>
    <name type="synonym">Oedipomidas oedipus</name>
    <dbReference type="NCBI Taxonomy" id="9490"/>
    <lineage>
        <taxon>Eukaryota</taxon>
        <taxon>Metazoa</taxon>
        <taxon>Chordata</taxon>
        <taxon>Craniata</taxon>
        <taxon>Vertebrata</taxon>
        <taxon>Euteleostomi</taxon>
        <taxon>Mammalia</taxon>
        <taxon>Eutheria</taxon>
        <taxon>Euarchontoglires</taxon>
        <taxon>Primates</taxon>
        <taxon>Haplorrhini</taxon>
        <taxon>Platyrrhini</taxon>
        <taxon>Cebidae</taxon>
        <taxon>Callitrichinae</taxon>
        <taxon>Saguinus</taxon>
    </lineage>
</organism>
<evidence type="ECO:0000313" key="3">
    <source>
        <dbReference type="Proteomes" id="UP001266305"/>
    </source>
</evidence>
<feature type="region of interest" description="Disordered" evidence="1">
    <location>
        <begin position="1"/>
        <end position="64"/>
    </location>
</feature>
<reference evidence="2 3" key="1">
    <citation type="submission" date="2023-05" db="EMBL/GenBank/DDBJ databases">
        <title>B98-5 Cell Line De Novo Hybrid Assembly: An Optical Mapping Approach.</title>
        <authorList>
            <person name="Kananen K."/>
            <person name="Auerbach J.A."/>
            <person name="Kautto E."/>
            <person name="Blachly J.S."/>
        </authorList>
    </citation>
    <scope>NUCLEOTIDE SEQUENCE [LARGE SCALE GENOMIC DNA]</scope>
    <source>
        <strain evidence="2">B95-8</strain>
        <tissue evidence="2">Cell line</tissue>
    </source>
</reference>
<proteinExistence type="predicted"/>
<protein>
    <submittedName>
        <fullName evidence="2">Uncharacterized protein</fullName>
    </submittedName>
</protein>
<dbReference type="EMBL" id="JASSZA010000021">
    <property type="protein sequence ID" value="KAK2085663.1"/>
    <property type="molecule type" value="Genomic_DNA"/>
</dbReference>
<sequence length="64" mass="6968">CNLPPRRKRATNECRPPADDDNDGFAHLWEEVLTSQPPRNTGGDLDSDDTLPRSTGSSADVTTT</sequence>
<comment type="caution">
    <text evidence="2">The sequence shown here is derived from an EMBL/GenBank/DDBJ whole genome shotgun (WGS) entry which is preliminary data.</text>
</comment>
<keyword evidence="3" id="KW-1185">Reference proteome</keyword>
<gene>
    <name evidence="2" type="ORF">P7K49_036963</name>
</gene>
<dbReference type="Proteomes" id="UP001266305">
    <property type="component" value="Unassembled WGS sequence"/>
</dbReference>
<feature type="compositionally biased region" description="Polar residues" evidence="1">
    <location>
        <begin position="52"/>
        <end position="64"/>
    </location>
</feature>
<name>A0ABQ9TLQ0_SAGOE</name>
<feature type="non-terminal residue" evidence="2">
    <location>
        <position position="1"/>
    </location>
</feature>
<evidence type="ECO:0000313" key="2">
    <source>
        <dbReference type="EMBL" id="KAK2085663.1"/>
    </source>
</evidence>
<accession>A0ABQ9TLQ0</accession>
<evidence type="ECO:0000256" key="1">
    <source>
        <dbReference type="SAM" id="MobiDB-lite"/>
    </source>
</evidence>